<dbReference type="GO" id="GO:0000156">
    <property type="term" value="F:phosphorelay response regulator activity"/>
    <property type="evidence" value="ECO:0007669"/>
    <property type="project" value="TreeGrafter"/>
</dbReference>
<dbReference type="SMART" id="SM00862">
    <property type="entry name" value="Trans_reg_C"/>
    <property type="match status" value="1"/>
</dbReference>
<feature type="domain" description="Response regulatory" evidence="8">
    <location>
        <begin position="4"/>
        <end position="117"/>
    </location>
</feature>
<dbReference type="SUPFAM" id="SSF52172">
    <property type="entry name" value="CheY-like"/>
    <property type="match status" value="1"/>
</dbReference>
<dbReference type="GO" id="GO:0006355">
    <property type="term" value="P:regulation of DNA-templated transcription"/>
    <property type="evidence" value="ECO:0007669"/>
    <property type="project" value="InterPro"/>
</dbReference>
<evidence type="ECO:0000313" key="10">
    <source>
        <dbReference type="EMBL" id="CUN52148.1"/>
    </source>
</evidence>
<name>A0A173XNZ5_9CLOT</name>
<sequence length="224" mass="26003">MLKKILLIEDDLNVARELELSLVKWGFEVATIDDFENILKEFIDIKPSLILMDINLPYYDGFYWCEKIREISKVPIIFLSSRDSNMDIIMGMNNGGDDYITKPFSVDVLISKINALLRRSYDYASSDSLIYYNDAVLDIEKCIFRYKDKEIELTKNEIKILSLLIKNKGKVVAREKIMMSLWNDDEFVSDNTLTVNITRLRGKIKDLGLDDVIKTKKGIGYFIQ</sequence>
<dbReference type="InterPro" id="IPR011006">
    <property type="entry name" value="CheY-like_superfamily"/>
</dbReference>
<keyword evidence="4" id="KW-0804">Transcription</keyword>
<reference evidence="10 11" key="1">
    <citation type="submission" date="2015-09" db="EMBL/GenBank/DDBJ databases">
        <authorList>
            <consortium name="Pathogen Informatics"/>
        </authorList>
    </citation>
    <scope>NUCLEOTIDE SEQUENCE [LARGE SCALE GENOMIC DNA]</scope>
    <source>
        <strain evidence="10 11">2789STDY5834856</strain>
    </source>
</reference>
<dbReference type="GO" id="GO:0032993">
    <property type="term" value="C:protein-DNA complex"/>
    <property type="evidence" value="ECO:0007669"/>
    <property type="project" value="TreeGrafter"/>
</dbReference>
<dbReference type="GO" id="GO:0005829">
    <property type="term" value="C:cytosol"/>
    <property type="evidence" value="ECO:0007669"/>
    <property type="project" value="TreeGrafter"/>
</dbReference>
<dbReference type="PANTHER" id="PTHR48111:SF43">
    <property type="entry name" value="STAGE 0 SPORULATION PROTEIN A HOMOLOG"/>
    <property type="match status" value="1"/>
</dbReference>
<dbReference type="AlphaFoldDB" id="A0A173XNZ5"/>
<proteinExistence type="predicted"/>
<organism evidence="10 11">
    <name type="scientific">Clostridium disporicum</name>
    <dbReference type="NCBI Taxonomy" id="84024"/>
    <lineage>
        <taxon>Bacteria</taxon>
        <taxon>Bacillati</taxon>
        <taxon>Bacillota</taxon>
        <taxon>Clostridia</taxon>
        <taxon>Eubacteriales</taxon>
        <taxon>Clostridiaceae</taxon>
        <taxon>Clostridium</taxon>
    </lineage>
</organism>
<dbReference type="Gene3D" id="3.40.50.2300">
    <property type="match status" value="1"/>
</dbReference>
<dbReference type="InterPro" id="IPR001789">
    <property type="entry name" value="Sig_transdc_resp-reg_receiver"/>
</dbReference>
<dbReference type="PROSITE" id="PS50110">
    <property type="entry name" value="RESPONSE_REGULATORY"/>
    <property type="match status" value="1"/>
</dbReference>
<dbReference type="Gene3D" id="1.10.10.10">
    <property type="entry name" value="Winged helix-like DNA-binding domain superfamily/Winged helix DNA-binding domain"/>
    <property type="match status" value="1"/>
</dbReference>
<evidence type="ECO:0000259" key="8">
    <source>
        <dbReference type="PROSITE" id="PS50110"/>
    </source>
</evidence>
<evidence type="ECO:0000256" key="4">
    <source>
        <dbReference type="ARBA" id="ARBA00023163"/>
    </source>
</evidence>
<evidence type="ECO:0000256" key="5">
    <source>
        <dbReference type="ARBA" id="ARBA00024867"/>
    </source>
</evidence>
<evidence type="ECO:0000313" key="11">
    <source>
        <dbReference type="Proteomes" id="UP000095594"/>
    </source>
</evidence>
<dbReference type="InterPro" id="IPR039420">
    <property type="entry name" value="WalR-like"/>
</dbReference>
<dbReference type="SUPFAM" id="SSF46894">
    <property type="entry name" value="C-terminal effector domain of the bipartite response regulators"/>
    <property type="match status" value="1"/>
</dbReference>
<dbReference type="EMBL" id="CYZX01000001">
    <property type="protein sequence ID" value="CUN52148.1"/>
    <property type="molecule type" value="Genomic_DNA"/>
</dbReference>
<comment type="function">
    <text evidence="5">May play the central regulatory role in sporulation. It may be an element of the effector pathway responsible for the activation of sporulation genes in response to nutritional stress. Spo0A may act in concert with spo0H (a sigma factor) to control the expression of some genes that are critical to the sporulation process.</text>
</comment>
<feature type="modified residue" description="4-aspartylphosphate" evidence="6">
    <location>
        <position position="53"/>
    </location>
</feature>
<evidence type="ECO:0000256" key="1">
    <source>
        <dbReference type="ARBA" id="ARBA00018672"/>
    </source>
</evidence>
<evidence type="ECO:0000256" key="3">
    <source>
        <dbReference type="ARBA" id="ARBA00023125"/>
    </source>
</evidence>
<keyword evidence="6" id="KW-0597">Phosphoprotein</keyword>
<dbReference type="GO" id="GO:0000976">
    <property type="term" value="F:transcription cis-regulatory region binding"/>
    <property type="evidence" value="ECO:0007669"/>
    <property type="project" value="TreeGrafter"/>
</dbReference>
<keyword evidence="3 7" id="KW-0238">DNA-binding</keyword>
<keyword evidence="2" id="KW-0805">Transcription regulation</keyword>
<accession>A0A173XNZ5</accession>
<evidence type="ECO:0000259" key="9">
    <source>
        <dbReference type="PROSITE" id="PS51755"/>
    </source>
</evidence>
<dbReference type="InterPro" id="IPR001867">
    <property type="entry name" value="OmpR/PhoB-type_DNA-bd"/>
</dbReference>
<dbReference type="PROSITE" id="PS51755">
    <property type="entry name" value="OMPR_PHOB"/>
    <property type="match status" value="1"/>
</dbReference>
<dbReference type="InterPro" id="IPR016032">
    <property type="entry name" value="Sig_transdc_resp-reg_C-effctor"/>
</dbReference>
<dbReference type="InterPro" id="IPR036388">
    <property type="entry name" value="WH-like_DNA-bd_sf"/>
</dbReference>
<dbReference type="SMART" id="SM00448">
    <property type="entry name" value="REC"/>
    <property type="match status" value="1"/>
</dbReference>
<dbReference type="Pfam" id="PF00486">
    <property type="entry name" value="Trans_reg_C"/>
    <property type="match status" value="1"/>
</dbReference>
<evidence type="ECO:0000256" key="7">
    <source>
        <dbReference type="PROSITE-ProRule" id="PRU01091"/>
    </source>
</evidence>
<dbReference type="PANTHER" id="PTHR48111">
    <property type="entry name" value="REGULATOR OF RPOS"/>
    <property type="match status" value="1"/>
</dbReference>
<protein>
    <recommendedName>
        <fullName evidence="1">Stage 0 sporulation protein A homolog</fullName>
    </recommendedName>
</protein>
<gene>
    <name evidence="10" type="primary">graR_1</name>
    <name evidence="10" type="ORF">ERS852471_00056</name>
</gene>
<feature type="domain" description="OmpR/PhoB-type" evidence="9">
    <location>
        <begin position="127"/>
        <end position="224"/>
    </location>
</feature>
<dbReference type="CDD" id="cd18159">
    <property type="entry name" value="REC_OmpR_NsrR-like"/>
    <property type="match status" value="1"/>
</dbReference>
<dbReference type="CDD" id="cd00383">
    <property type="entry name" value="trans_reg_C"/>
    <property type="match status" value="1"/>
</dbReference>
<feature type="DNA-binding region" description="OmpR/PhoB-type" evidence="7">
    <location>
        <begin position="127"/>
        <end position="224"/>
    </location>
</feature>
<evidence type="ECO:0000256" key="6">
    <source>
        <dbReference type="PROSITE-ProRule" id="PRU00169"/>
    </source>
</evidence>
<dbReference type="Proteomes" id="UP000095594">
    <property type="component" value="Unassembled WGS sequence"/>
</dbReference>
<dbReference type="Pfam" id="PF00072">
    <property type="entry name" value="Response_reg"/>
    <property type="match status" value="1"/>
</dbReference>
<dbReference type="Gene3D" id="6.10.250.690">
    <property type="match status" value="1"/>
</dbReference>
<evidence type="ECO:0000256" key="2">
    <source>
        <dbReference type="ARBA" id="ARBA00023015"/>
    </source>
</evidence>